<feature type="compositionally biased region" description="Low complexity" evidence="1">
    <location>
        <begin position="53"/>
        <end position="63"/>
    </location>
</feature>
<dbReference type="EMBL" id="JBBPBN010000106">
    <property type="protein sequence ID" value="KAK8978888.1"/>
    <property type="molecule type" value="Genomic_DNA"/>
</dbReference>
<evidence type="ECO:0000313" key="3">
    <source>
        <dbReference type="Proteomes" id="UP001396334"/>
    </source>
</evidence>
<protein>
    <submittedName>
        <fullName evidence="2">Uncharacterized protein</fullName>
    </submittedName>
</protein>
<evidence type="ECO:0000256" key="1">
    <source>
        <dbReference type="SAM" id="MobiDB-lite"/>
    </source>
</evidence>
<gene>
    <name evidence="2" type="ORF">V6N11_030934</name>
</gene>
<evidence type="ECO:0000313" key="2">
    <source>
        <dbReference type="EMBL" id="KAK8978888.1"/>
    </source>
</evidence>
<accession>A0ABR2NS09</accession>
<organism evidence="2 3">
    <name type="scientific">Hibiscus sabdariffa</name>
    <name type="common">roselle</name>
    <dbReference type="NCBI Taxonomy" id="183260"/>
    <lineage>
        <taxon>Eukaryota</taxon>
        <taxon>Viridiplantae</taxon>
        <taxon>Streptophyta</taxon>
        <taxon>Embryophyta</taxon>
        <taxon>Tracheophyta</taxon>
        <taxon>Spermatophyta</taxon>
        <taxon>Magnoliopsida</taxon>
        <taxon>eudicotyledons</taxon>
        <taxon>Gunneridae</taxon>
        <taxon>Pentapetalae</taxon>
        <taxon>rosids</taxon>
        <taxon>malvids</taxon>
        <taxon>Malvales</taxon>
        <taxon>Malvaceae</taxon>
        <taxon>Malvoideae</taxon>
        <taxon>Hibiscus</taxon>
    </lineage>
</organism>
<keyword evidence="3" id="KW-1185">Reference proteome</keyword>
<name>A0ABR2NS09_9ROSI</name>
<dbReference type="Proteomes" id="UP001396334">
    <property type="component" value="Unassembled WGS sequence"/>
</dbReference>
<sequence length="77" mass="8160">MNHKKLETLCYEDFRPHPNFGRPNGGALNGLRLPLPTSADSAYPETDSATETSSAYPSSASAADSDDSPDSCIAVDK</sequence>
<reference evidence="2 3" key="1">
    <citation type="journal article" date="2024" name="G3 (Bethesda)">
        <title>Genome assembly of Hibiscus sabdariffa L. provides insights into metabolisms of medicinal natural products.</title>
        <authorList>
            <person name="Kim T."/>
        </authorList>
    </citation>
    <scope>NUCLEOTIDE SEQUENCE [LARGE SCALE GENOMIC DNA]</scope>
    <source>
        <strain evidence="2">TK-2024</strain>
        <tissue evidence="2">Old leaves</tissue>
    </source>
</reference>
<proteinExistence type="predicted"/>
<comment type="caution">
    <text evidence="2">The sequence shown here is derived from an EMBL/GenBank/DDBJ whole genome shotgun (WGS) entry which is preliminary data.</text>
</comment>
<feature type="region of interest" description="Disordered" evidence="1">
    <location>
        <begin position="13"/>
        <end position="77"/>
    </location>
</feature>